<dbReference type="SUPFAM" id="SSF55120">
    <property type="entry name" value="Pseudouridine synthase"/>
    <property type="match status" value="1"/>
</dbReference>
<evidence type="ECO:0000259" key="6">
    <source>
        <dbReference type="Pfam" id="PF01416"/>
    </source>
</evidence>
<dbReference type="InterPro" id="IPR020094">
    <property type="entry name" value="TruA/RsuA/RluB/E/F_N"/>
</dbReference>
<comment type="similarity">
    <text evidence="1 4 5">Belongs to the tRNA pseudouridine synthase TruA family.</text>
</comment>
<feature type="domain" description="Pseudouridine synthase I TruA alpha/beta" evidence="6">
    <location>
        <begin position="161"/>
        <end position="263"/>
    </location>
</feature>
<feature type="binding site" evidence="4">
    <location>
        <position position="128"/>
    </location>
    <ligand>
        <name>substrate</name>
    </ligand>
</feature>
<dbReference type="PANTHER" id="PTHR11142">
    <property type="entry name" value="PSEUDOURIDYLATE SYNTHASE"/>
    <property type="match status" value="1"/>
</dbReference>
<dbReference type="Proteomes" id="UP000182350">
    <property type="component" value="Unassembled WGS sequence"/>
</dbReference>
<keyword evidence="8" id="KW-1185">Reference proteome</keyword>
<evidence type="ECO:0000313" key="7">
    <source>
        <dbReference type="EMBL" id="SFX44339.1"/>
    </source>
</evidence>
<accession>A0A1K1X4V9</accession>
<gene>
    <name evidence="4" type="primary">truA</name>
    <name evidence="7" type="ORF">SAMN02745752_01701</name>
</gene>
<evidence type="ECO:0000313" key="8">
    <source>
        <dbReference type="Proteomes" id="UP000182350"/>
    </source>
</evidence>
<dbReference type="STRING" id="1122209.SAMN02745752_01701"/>
<dbReference type="AlphaFoldDB" id="A0A1K1X4V9"/>
<comment type="function">
    <text evidence="4">Formation of pseudouridine at positions 38, 39 and 40 in the anticodon stem and loop of transfer RNAs.</text>
</comment>
<dbReference type="Gene3D" id="3.30.70.660">
    <property type="entry name" value="Pseudouridine synthase I, catalytic domain, C-terminal subdomain"/>
    <property type="match status" value="1"/>
</dbReference>
<comment type="subunit">
    <text evidence="4">Homodimer.</text>
</comment>
<dbReference type="RefSeq" id="WP_072325929.1">
    <property type="nucleotide sequence ID" value="NZ_FPJW01000005.1"/>
</dbReference>
<keyword evidence="2 4" id="KW-0819">tRNA processing</keyword>
<dbReference type="GO" id="GO:0160147">
    <property type="term" value="F:tRNA pseudouridine(38-40) synthase activity"/>
    <property type="evidence" value="ECO:0007669"/>
    <property type="project" value="UniProtKB-EC"/>
</dbReference>
<name>A0A1K1X4V9_9GAMM</name>
<dbReference type="FunFam" id="3.30.70.580:FF:000001">
    <property type="entry name" value="tRNA pseudouridine synthase A"/>
    <property type="match status" value="1"/>
</dbReference>
<dbReference type="HAMAP" id="MF_00171">
    <property type="entry name" value="TruA"/>
    <property type="match status" value="1"/>
</dbReference>
<keyword evidence="3 4" id="KW-0413">Isomerase</keyword>
<organism evidence="7 8">
    <name type="scientific">Marinospirillum alkaliphilum DSM 21637</name>
    <dbReference type="NCBI Taxonomy" id="1122209"/>
    <lineage>
        <taxon>Bacteria</taxon>
        <taxon>Pseudomonadati</taxon>
        <taxon>Pseudomonadota</taxon>
        <taxon>Gammaproteobacteria</taxon>
        <taxon>Oceanospirillales</taxon>
        <taxon>Oceanospirillaceae</taxon>
        <taxon>Marinospirillum</taxon>
    </lineage>
</organism>
<dbReference type="NCBIfam" id="TIGR00071">
    <property type="entry name" value="hisT_truA"/>
    <property type="match status" value="1"/>
</dbReference>
<evidence type="ECO:0000256" key="2">
    <source>
        <dbReference type="ARBA" id="ARBA00022694"/>
    </source>
</evidence>
<feature type="active site" description="Nucleophile" evidence="4">
    <location>
        <position position="70"/>
    </location>
</feature>
<comment type="caution">
    <text evidence="4">Lacks conserved residue(s) required for the propagation of feature annotation.</text>
</comment>
<proteinExistence type="inferred from homology"/>
<protein>
    <recommendedName>
        <fullName evidence="4">tRNA pseudouridine synthase A</fullName>
        <ecNumber evidence="4">5.4.99.12</ecNumber>
    </recommendedName>
    <alternativeName>
        <fullName evidence="4">tRNA pseudouridine(38-40) synthase</fullName>
    </alternativeName>
    <alternativeName>
        <fullName evidence="4">tRNA pseudouridylate synthase I</fullName>
    </alternativeName>
    <alternativeName>
        <fullName evidence="4">tRNA-uridine isomerase I</fullName>
    </alternativeName>
</protein>
<evidence type="ECO:0000256" key="3">
    <source>
        <dbReference type="ARBA" id="ARBA00023235"/>
    </source>
</evidence>
<dbReference type="EC" id="5.4.99.12" evidence="4"/>
<dbReference type="OrthoDB" id="9811823at2"/>
<evidence type="ECO:0000256" key="5">
    <source>
        <dbReference type="RuleBase" id="RU003792"/>
    </source>
</evidence>
<dbReference type="GO" id="GO:0003723">
    <property type="term" value="F:RNA binding"/>
    <property type="evidence" value="ECO:0007669"/>
    <property type="project" value="InterPro"/>
</dbReference>
<evidence type="ECO:0000256" key="1">
    <source>
        <dbReference type="ARBA" id="ARBA00009375"/>
    </source>
</evidence>
<dbReference type="InterPro" id="IPR001406">
    <property type="entry name" value="PsdUridine_synth_TruA"/>
</dbReference>
<sequence length="312" mass="35321">MPLLTDPFDLFPSDDATPGRIALGVEYLGSGFRGWQTQQTGVPSIQPWLESALSKVAGETISVMCAGRTDAGVHATGQVVHFDTSAARPSRAWVFGCNGELPPDIRIRWAKPMPHDFHARYSAIARRYRYVIINHRMRPAQMHDQLTWWNKPLDVEKMHEAAQYLIGEKDFSAFRSAKCESSTPWRHMHFIRVYRRGQLLVVDIQANAFLHHMVRNIVGTLLAVGQGDRPVSWVKELLDLKKRQIAGITAPAQGLYLVAALYPERFGLPCESLGPHFMQLLADEHPDDPYPEFLPEWHRTHLTRMPGAANNE</sequence>
<comment type="catalytic activity">
    <reaction evidence="4 5">
        <text>uridine(38/39/40) in tRNA = pseudouridine(38/39/40) in tRNA</text>
        <dbReference type="Rhea" id="RHEA:22376"/>
        <dbReference type="Rhea" id="RHEA-COMP:10085"/>
        <dbReference type="Rhea" id="RHEA-COMP:10087"/>
        <dbReference type="ChEBI" id="CHEBI:65314"/>
        <dbReference type="ChEBI" id="CHEBI:65315"/>
        <dbReference type="EC" id="5.4.99.12"/>
    </reaction>
</comment>
<dbReference type="PANTHER" id="PTHR11142:SF0">
    <property type="entry name" value="TRNA PSEUDOURIDINE SYNTHASE-LIKE 1"/>
    <property type="match status" value="1"/>
</dbReference>
<feature type="domain" description="Pseudouridine synthase I TruA alpha/beta" evidence="6">
    <location>
        <begin position="26"/>
        <end position="122"/>
    </location>
</feature>
<dbReference type="InterPro" id="IPR020103">
    <property type="entry name" value="PsdUridine_synth_cat_dom_sf"/>
</dbReference>
<dbReference type="GO" id="GO:0031119">
    <property type="term" value="P:tRNA pseudouridine synthesis"/>
    <property type="evidence" value="ECO:0007669"/>
    <property type="project" value="UniProtKB-UniRule"/>
</dbReference>
<dbReference type="InterPro" id="IPR020095">
    <property type="entry name" value="PsdUridine_synth_TruA_C"/>
</dbReference>
<dbReference type="Pfam" id="PF01416">
    <property type="entry name" value="PseudoU_synth_1"/>
    <property type="match status" value="2"/>
</dbReference>
<dbReference type="Gene3D" id="3.30.70.580">
    <property type="entry name" value="Pseudouridine synthase I, catalytic domain, N-terminal subdomain"/>
    <property type="match status" value="1"/>
</dbReference>
<reference evidence="7 8" key="1">
    <citation type="submission" date="2016-11" db="EMBL/GenBank/DDBJ databases">
        <authorList>
            <person name="Jaros S."/>
            <person name="Januszkiewicz K."/>
            <person name="Wedrychowicz H."/>
        </authorList>
    </citation>
    <scope>NUCLEOTIDE SEQUENCE [LARGE SCALE GENOMIC DNA]</scope>
    <source>
        <strain evidence="7 8">DSM 21637</strain>
    </source>
</reference>
<dbReference type="EMBL" id="FPJW01000005">
    <property type="protein sequence ID" value="SFX44339.1"/>
    <property type="molecule type" value="Genomic_DNA"/>
</dbReference>
<evidence type="ECO:0000256" key="4">
    <source>
        <dbReference type="HAMAP-Rule" id="MF_00171"/>
    </source>
</evidence>
<dbReference type="InterPro" id="IPR020097">
    <property type="entry name" value="PsdUridine_synth_TruA_a/b_dom"/>
</dbReference>
<dbReference type="CDD" id="cd02570">
    <property type="entry name" value="PseudoU_synth_EcTruA"/>
    <property type="match status" value="1"/>
</dbReference>